<dbReference type="FunFam" id="3.30.428.10:FF:000005">
    <property type="entry name" value="Histidine triad nucleotide-binding protein 1"/>
    <property type="match status" value="1"/>
</dbReference>
<dbReference type="EMBL" id="PGEM01000010">
    <property type="protein sequence ID" value="PPJ65017.1"/>
    <property type="molecule type" value="Genomic_DNA"/>
</dbReference>
<accession>A0A2S6CZ74</accession>
<dbReference type="OrthoDB" id="9784774at2"/>
<feature type="short sequence motif" description="Histidine triad motif" evidence="2 3">
    <location>
        <begin position="100"/>
        <end position="104"/>
    </location>
</feature>
<dbReference type="Gene3D" id="3.30.428.10">
    <property type="entry name" value="HIT-like"/>
    <property type="match status" value="1"/>
</dbReference>
<reference evidence="5 6" key="1">
    <citation type="submission" date="2018-02" db="EMBL/GenBank/DDBJ databases">
        <title>Discovery of a pederin family compound in a non-symbiotic bloom-forming cyanobacterium.</title>
        <authorList>
            <person name="Kust A."/>
            <person name="Mares J."/>
            <person name="Jokela J."/>
            <person name="Urajova P."/>
            <person name="Hajek J."/>
            <person name="Saurav K."/>
            <person name="Voracova K."/>
            <person name="Fewer D.P."/>
            <person name="Haapaniemi E."/>
            <person name="Permi P."/>
            <person name="Rehakova K."/>
            <person name="Sivonen K."/>
            <person name="Hrouzek P."/>
        </authorList>
    </citation>
    <scope>NUCLEOTIDE SEQUENCE [LARGE SCALE GENOMIC DNA]</scope>
    <source>
        <strain evidence="5 6">CHARLIE-1</strain>
    </source>
</reference>
<dbReference type="GO" id="GO:0003824">
    <property type="term" value="F:catalytic activity"/>
    <property type="evidence" value="ECO:0007669"/>
    <property type="project" value="InterPro"/>
</dbReference>
<feature type="active site" description="Tele-AMP-histidine intermediate" evidence="1">
    <location>
        <position position="102"/>
    </location>
</feature>
<dbReference type="Proteomes" id="UP000239589">
    <property type="component" value="Unassembled WGS sequence"/>
</dbReference>
<protein>
    <submittedName>
        <fullName evidence="5">Histidine triad nucleotide-binding protein</fullName>
    </submittedName>
</protein>
<dbReference type="PROSITE" id="PS51084">
    <property type="entry name" value="HIT_2"/>
    <property type="match status" value="1"/>
</dbReference>
<dbReference type="SUPFAM" id="SSF54197">
    <property type="entry name" value="HIT-like"/>
    <property type="match status" value="1"/>
</dbReference>
<dbReference type="InterPro" id="IPR019808">
    <property type="entry name" value="Histidine_triad_CS"/>
</dbReference>
<evidence type="ECO:0000259" key="4">
    <source>
        <dbReference type="PROSITE" id="PS51084"/>
    </source>
</evidence>
<sequence>MSQNTETIFSKIIRKEIPANIVYEDDLALAFTDVNPQAPVHILVIPKKPIVSLATVEPEDQGLLGHLLLTVQKVAADAGLENGYRVVMNTGVDGGQTVHHLHIHILGRRPMAWPPG</sequence>
<dbReference type="PROSITE" id="PS00892">
    <property type="entry name" value="HIT_1"/>
    <property type="match status" value="1"/>
</dbReference>
<evidence type="ECO:0000256" key="1">
    <source>
        <dbReference type="PIRSR" id="PIRSR601310-1"/>
    </source>
</evidence>
<evidence type="ECO:0000256" key="2">
    <source>
        <dbReference type="PIRSR" id="PIRSR601310-3"/>
    </source>
</evidence>
<dbReference type="PRINTS" id="PR00332">
    <property type="entry name" value="HISTRIAD"/>
</dbReference>
<dbReference type="RefSeq" id="WP_104386172.1">
    <property type="nucleotide sequence ID" value="NZ_PGEM01000010.1"/>
</dbReference>
<proteinExistence type="predicted"/>
<organism evidence="5 6">
    <name type="scientific">Cuspidothrix issatschenkoi CHARLIE-1</name>
    <dbReference type="NCBI Taxonomy" id="2052836"/>
    <lineage>
        <taxon>Bacteria</taxon>
        <taxon>Bacillati</taxon>
        <taxon>Cyanobacteriota</taxon>
        <taxon>Cyanophyceae</taxon>
        <taxon>Nostocales</taxon>
        <taxon>Aphanizomenonaceae</taxon>
        <taxon>Cuspidothrix</taxon>
    </lineage>
</organism>
<dbReference type="CDD" id="cd01276">
    <property type="entry name" value="PKCI_related"/>
    <property type="match status" value="1"/>
</dbReference>
<dbReference type="InterPro" id="IPR036265">
    <property type="entry name" value="HIT-like_sf"/>
</dbReference>
<name>A0A2S6CZ74_9CYAN</name>
<dbReference type="PANTHER" id="PTHR23089">
    <property type="entry name" value="HISTIDINE TRIAD HIT PROTEIN"/>
    <property type="match status" value="1"/>
</dbReference>
<keyword evidence="6" id="KW-1185">Reference proteome</keyword>
<feature type="domain" description="HIT" evidence="4">
    <location>
        <begin position="8"/>
        <end position="116"/>
    </location>
</feature>
<gene>
    <name evidence="5" type="ORF">CUN59_01455</name>
</gene>
<comment type="caution">
    <text evidence="5">The sequence shown here is derived from an EMBL/GenBank/DDBJ whole genome shotgun (WGS) entry which is preliminary data.</text>
</comment>
<evidence type="ECO:0000313" key="5">
    <source>
        <dbReference type="EMBL" id="PPJ65017.1"/>
    </source>
</evidence>
<dbReference type="InterPro" id="IPR001310">
    <property type="entry name" value="Histidine_triad_HIT"/>
</dbReference>
<evidence type="ECO:0000313" key="6">
    <source>
        <dbReference type="Proteomes" id="UP000239589"/>
    </source>
</evidence>
<dbReference type="AlphaFoldDB" id="A0A2S6CZ74"/>
<evidence type="ECO:0000256" key="3">
    <source>
        <dbReference type="PROSITE-ProRule" id="PRU00464"/>
    </source>
</evidence>
<dbReference type="Pfam" id="PF01230">
    <property type="entry name" value="HIT"/>
    <property type="match status" value="1"/>
</dbReference>
<dbReference type="InterPro" id="IPR011146">
    <property type="entry name" value="HIT-like"/>
</dbReference>